<evidence type="ECO:0000313" key="2">
    <source>
        <dbReference type="Proteomes" id="UP001164250"/>
    </source>
</evidence>
<proteinExistence type="predicted"/>
<dbReference type="EMBL" id="CM047899">
    <property type="protein sequence ID" value="KAJ0101994.1"/>
    <property type="molecule type" value="Genomic_DNA"/>
</dbReference>
<organism evidence="1 2">
    <name type="scientific">Pistacia atlantica</name>
    <dbReference type="NCBI Taxonomy" id="434234"/>
    <lineage>
        <taxon>Eukaryota</taxon>
        <taxon>Viridiplantae</taxon>
        <taxon>Streptophyta</taxon>
        <taxon>Embryophyta</taxon>
        <taxon>Tracheophyta</taxon>
        <taxon>Spermatophyta</taxon>
        <taxon>Magnoliopsida</taxon>
        <taxon>eudicotyledons</taxon>
        <taxon>Gunneridae</taxon>
        <taxon>Pentapetalae</taxon>
        <taxon>rosids</taxon>
        <taxon>malvids</taxon>
        <taxon>Sapindales</taxon>
        <taxon>Anacardiaceae</taxon>
        <taxon>Pistacia</taxon>
    </lineage>
</organism>
<keyword evidence="2" id="KW-1185">Reference proteome</keyword>
<protein>
    <submittedName>
        <fullName evidence="1">Uncharacterized protein</fullName>
    </submittedName>
</protein>
<name>A0ACC1BSS0_9ROSI</name>
<comment type="caution">
    <text evidence="1">The sequence shown here is derived from an EMBL/GenBank/DDBJ whole genome shotgun (WGS) entry which is preliminary data.</text>
</comment>
<accession>A0ACC1BSS0</accession>
<evidence type="ECO:0000313" key="1">
    <source>
        <dbReference type="EMBL" id="KAJ0101994.1"/>
    </source>
</evidence>
<reference evidence="2" key="1">
    <citation type="journal article" date="2023" name="G3 (Bethesda)">
        <title>Genome assembly and association tests identify interacting loci associated with vigor, precocity, and sex in interspecific pistachio rootstocks.</title>
        <authorList>
            <person name="Palmer W."/>
            <person name="Jacygrad E."/>
            <person name="Sagayaradj S."/>
            <person name="Cavanaugh K."/>
            <person name="Han R."/>
            <person name="Bertier L."/>
            <person name="Beede B."/>
            <person name="Kafkas S."/>
            <person name="Golino D."/>
            <person name="Preece J."/>
            <person name="Michelmore R."/>
        </authorList>
    </citation>
    <scope>NUCLEOTIDE SEQUENCE [LARGE SCALE GENOMIC DNA]</scope>
</reference>
<sequence>MEWRRGPVIGRGSTATVSLATVVPSGEHIAVKSTELSKSEFLQREQNFLSKMNSPYIIKYGGFSVTEGTYNLCMEFAPGGSLFDEIQRHGGRLNEQRIKFYTSQILKGLNYLHMNGLVHCDIKSKNILIGKDGFAKIADLGCAKFVEKFDDNKNFAVSEFCGTPVFMAPEVARREEQGFAADIWAVGCTIIEMATGTNPWPELNDPVSALYRIGFSGEVPETPRWLSGEAKEFLSKCMRKDPNERWTAKELLEHSFVSEVIESHSCFNEEVDMSSPCTVLHHDIWDSTLSPENSTHRVSSLNSAGEKIQKLFGSAANWSWDDEDWITVRTNEDHTIEETNELSAPTTLVLDFASAEEVQSSIFYEDLLLESSVESTTFTDDYFIPFFWFNFGFFTVPTDEF</sequence>
<gene>
    <name evidence="1" type="ORF">Patl1_04150</name>
</gene>
<dbReference type="Proteomes" id="UP001164250">
    <property type="component" value="Chromosome 3"/>
</dbReference>